<dbReference type="PROSITE" id="PS51752">
    <property type="entry name" value="JACALIN_LECTIN"/>
    <property type="match status" value="1"/>
</dbReference>
<keyword evidence="2" id="KW-0732">Signal</keyword>
<proteinExistence type="predicted"/>
<evidence type="ECO:0000313" key="7">
    <source>
        <dbReference type="Proteomes" id="UP000286097"/>
    </source>
</evidence>
<dbReference type="SUPFAM" id="SSF51101">
    <property type="entry name" value="Mannose-binding lectins"/>
    <property type="match status" value="1"/>
</dbReference>
<feature type="chain" id="PRO_5044081735" description="Jacalin-type lectin domain-containing protein" evidence="2">
    <location>
        <begin position="18"/>
        <end position="223"/>
    </location>
</feature>
<dbReference type="Gene3D" id="2.100.10.30">
    <property type="entry name" value="Jacalin-like lectin domain"/>
    <property type="match status" value="1"/>
</dbReference>
<comment type="caution">
    <text evidence="4">The sequence shown here is derived from an EMBL/GenBank/DDBJ whole genome shotgun (WGS) entry which is preliminary data.</text>
</comment>
<feature type="region of interest" description="Disordered" evidence="1">
    <location>
        <begin position="174"/>
        <end position="223"/>
    </location>
</feature>
<dbReference type="EMBL" id="QLLG01000041">
    <property type="protein sequence ID" value="RMX69024.1"/>
    <property type="molecule type" value="Genomic_DNA"/>
</dbReference>
<feature type="compositionally biased region" description="Acidic residues" evidence="1">
    <location>
        <begin position="191"/>
        <end position="208"/>
    </location>
</feature>
<evidence type="ECO:0000313" key="5">
    <source>
        <dbReference type="EMBL" id="RQM13518.1"/>
    </source>
</evidence>
<protein>
    <recommendedName>
        <fullName evidence="3">Jacalin-type lectin domain-containing protein</fullName>
    </recommendedName>
</protein>
<evidence type="ECO:0000313" key="6">
    <source>
        <dbReference type="Proteomes" id="UP000282087"/>
    </source>
</evidence>
<accession>A0A3M6VQM6</accession>
<keyword evidence="6" id="KW-1185">Reference proteome</keyword>
<feature type="domain" description="Jacalin-type lectin" evidence="3">
    <location>
        <begin position="25"/>
        <end position="166"/>
    </location>
</feature>
<dbReference type="VEuPathDB" id="FungiDB:DD237_007075"/>
<name>A0A3M6VQM6_9STRA</name>
<dbReference type="Proteomes" id="UP000282087">
    <property type="component" value="Unassembled WGS sequence"/>
</dbReference>
<dbReference type="InterPro" id="IPR001229">
    <property type="entry name" value="Jacalin-like_lectin_dom"/>
</dbReference>
<feature type="signal peptide" evidence="2">
    <location>
        <begin position="1"/>
        <end position="17"/>
    </location>
</feature>
<evidence type="ECO:0000256" key="2">
    <source>
        <dbReference type="SAM" id="SignalP"/>
    </source>
</evidence>
<dbReference type="Proteomes" id="UP000286097">
    <property type="component" value="Unassembled WGS sequence"/>
</dbReference>
<gene>
    <name evidence="5" type="ORF">DD237_007075</name>
    <name evidence="4" type="ORF">DD238_004719</name>
</gene>
<dbReference type="InterPro" id="IPR036404">
    <property type="entry name" value="Jacalin-like_lectin_dom_sf"/>
</dbReference>
<reference evidence="6 7" key="1">
    <citation type="submission" date="2018-06" db="EMBL/GenBank/DDBJ databases">
        <title>Comparative genomics of downy mildews reveals potential adaptations to biotrophy.</title>
        <authorList>
            <person name="Fletcher K."/>
            <person name="Klosterman S.J."/>
            <person name="Derevnina L."/>
            <person name="Martin F."/>
            <person name="Koike S."/>
            <person name="Reyes Chin-Wo S."/>
            <person name="Mou B."/>
            <person name="Michelmore R."/>
        </authorList>
    </citation>
    <scope>NUCLEOTIDE SEQUENCE [LARGE SCALE GENOMIC DNA]</scope>
    <source>
        <strain evidence="5 7">R13</strain>
        <strain evidence="4 6">R14</strain>
    </source>
</reference>
<evidence type="ECO:0000313" key="4">
    <source>
        <dbReference type="EMBL" id="RMX69024.1"/>
    </source>
</evidence>
<sequence length="223" mass="24655">MVRLFFQVFAALALVSGSPHDPECVRRTNFFGGDHGDLFEDKVDHTTNTTGIIFRASKRLDAIGIKIGTTEMPLHGGSGGELHSQDLGSRKIIGMTVHRAKHNDRTRVVYVEFTFNKGPSVTAGIKDGNRKDKDNDEQFPGKGIHLIGFHGRAGDEIDALGGLWVDTMCAKKLEKGSDDDADPDDDKKEDDSDDKEEDDSDDKEEDDVDDKKNKEEDSSDARF</sequence>
<dbReference type="Pfam" id="PF01419">
    <property type="entry name" value="Jacalin"/>
    <property type="match status" value="1"/>
</dbReference>
<dbReference type="STRING" id="542832.A0A3M6VQM6"/>
<dbReference type="EMBL" id="QKXF01000253">
    <property type="protein sequence ID" value="RQM13518.1"/>
    <property type="molecule type" value="Genomic_DNA"/>
</dbReference>
<organism evidence="4 6">
    <name type="scientific">Peronospora effusa</name>
    <dbReference type="NCBI Taxonomy" id="542832"/>
    <lineage>
        <taxon>Eukaryota</taxon>
        <taxon>Sar</taxon>
        <taxon>Stramenopiles</taxon>
        <taxon>Oomycota</taxon>
        <taxon>Peronosporomycetes</taxon>
        <taxon>Peronosporales</taxon>
        <taxon>Peronosporaceae</taxon>
        <taxon>Peronospora</taxon>
    </lineage>
</organism>
<dbReference type="AlphaFoldDB" id="A0A3M6VQM6"/>
<feature type="compositionally biased region" description="Basic and acidic residues" evidence="1">
    <location>
        <begin position="209"/>
        <end position="223"/>
    </location>
</feature>
<evidence type="ECO:0000259" key="3">
    <source>
        <dbReference type="PROSITE" id="PS51752"/>
    </source>
</evidence>
<dbReference type="SMART" id="SM00915">
    <property type="entry name" value="Jacalin"/>
    <property type="match status" value="1"/>
</dbReference>
<evidence type="ECO:0000256" key="1">
    <source>
        <dbReference type="SAM" id="MobiDB-lite"/>
    </source>
</evidence>